<dbReference type="Gene3D" id="3.40.50.10330">
    <property type="entry name" value="Probable inorganic polyphosphate/atp-NAD kinase, domain 1"/>
    <property type="match status" value="1"/>
</dbReference>
<dbReference type="InterPro" id="IPR016064">
    <property type="entry name" value="NAD/diacylglycerol_kinase_sf"/>
</dbReference>
<dbReference type="PANTHER" id="PTHR12358:SF54">
    <property type="entry name" value="SPHINGOSINE KINASE RELATED PROTEIN"/>
    <property type="match status" value="1"/>
</dbReference>
<evidence type="ECO:0000256" key="5">
    <source>
        <dbReference type="ARBA" id="ARBA00022777"/>
    </source>
</evidence>
<dbReference type="EMBL" id="JBHSSJ010000003">
    <property type="protein sequence ID" value="MFC6274617.1"/>
    <property type="molecule type" value="Genomic_DNA"/>
</dbReference>
<comment type="caution">
    <text evidence="10">The sequence shown here is derived from an EMBL/GenBank/DDBJ whole genome shotgun (WGS) entry which is preliminary data.</text>
</comment>
<evidence type="ECO:0000259" key="9">
    <source>
        <dbReference type="PROSITE" id="PS50146"/>
    </source>
</evidence>
<dbReference type="SMART" id="SM00046">
    <property type="entry name" value="DAGKc"/>
    <property type="match status" value="1"/>
</dbReference>
<dbReference type="Gene3D" id="2.60.200.40">
    <property type="match status" value="1"/>
</dbReference>
<evidence type="ECO:0000256" key="3">
    <source>
        <dbReference type="ARBA" id="ARBA00022679"/>
    </source>
</evidence>
<dbReference type="Pfam" id="PF00781">
    <property type="entry name" value="DAGK_cat"/>
    <property type="match status" value="1"/>
</dbReference>
<protein>
    <submittedName>
        <fullName evidence="10">Diacylglycerol/lipid kinase family protein</fullName>
        <ecNumber evidence="10">2.7.1.-</ecNumber>
    </submittedName>
</protein>
<keyword evidence="6" id="KW-0067">ATP-binding</keyword>
<evidence type="ECO:0000313" key="10">
    <source>
        <dbReference type="EMBL" id="MFC6274617.1"/>
    </source>
</evidence>
<name>A0ABW1TMB5_9LACO</name>
<comment type="similarity">
    <text evidence="2">Belongs to the diacylglycerol/lipid kinase family.</text>
</comment>
<evidence type="ECO:0000256" key="8">
    <source>
        <dbReference type="ARBA" id="ARBA00023264"/>
    </source>
</evidence>
<accession>A0ABW1TMB5</accession>
<evidence type="ECO:0000256" key="6">
    <source>
        <dbReference type="ARBA" id="ARBA00022840"/>
    </source>
</evidence>
<dbReference type="NCBIfam" id="TIGR00147">
    <property type="entry name" value="YegS/Rv2252/BmrU family lipid kinase"/>
    <property type="match status" value="1"/>
</dbReference>
<keyword evidence="7" id="KW-0444">Lipid biosynthesis</keyword>
<dbReference type="GO" id="GO:0016301">
    <property type="term" value="F:kinase activity"/>
    <property type="evidence" value="ECO:0007669"/>
    <property type="project" value="UniProtKB-KW"/>
</dbReference>
<dbReference type="RefSeq" id="WP_225417575.1">
    <property type="nucleotide sequence ID" value="NZ_JBHSSJ010000003.1"/>
</dbReference>
<keyword evidence="8" id="KW-1208">Phospholipid metabolism</keyword>
<proteinExistence type="inferred from homology"/>
<keyword evidence="4" id="KW-0547">Nucleotide-binding</keyword>
<keyword evidence="3 10" id="KW-0808">Transferase</keyword>
<sequence length="324" mass="36370">MRCSLLSVRFYIILNKHAGSGQAGTLWPQIRQRLVAAQVQYEVVVSEYAQHAVLLSEQFAKRLPDKPRQNWVVLALGGDGTLHEVLNGLSSQHRDYPIPVTYLPIGSGNDFARGAGLSLNWEKALDQVIQCTHATNYDIGTYNETIKKERGVFTNNLGIGFDAAIIAQANQSRSKVWLNRHHLGSLSYLASALSVYYNQSGFTLTVHVGNKRDIYPNAFLVTTTNHPYFGGGVGIAPDANLKDHRLHLVVIEKPNFFKLLWLAMRLVFKKHLTSKSVHYYQAEKLHLTVPAIEYGQLDGEEMGGRFFDVYAGLTSYPFWFDTTI</sequence>
<keyword evidence="7" id="KW-0443">Lipid metabolism</keyword>
<keyword evidence="11" id="KW-1185">Reference proteome</keyword>
<dbReference type="EC" id="2.7.1.-" evidence="10"/>
<dbReference type="InterPro" id="IPR001206">
    <property type="entry name" value="Diacylglycerol_kinase_cat_dom"/>
</dbReference>
<comment type="cofactor">
    <cofactor evidence="1">
        <name>Mg(2+)</name>
        <dbReference type="ChEBI" id="CHEBI:18420"/>
    </cofactor>
</comment>
<dbReference type="SUPFAM" id="SSF111331">
    <property type="entry name" value="NAD kinase/diacylglycerol kinase-like"/>
    <property type="match status" value="1"/>
</dbReference>
<evidence type="ECO:0000256" key="2">
    <source>
        <dbReference type="ARBA" id="ARBA00005983"/>
    </source>
</evidence>
<organism evidence="10 11">
    <name type="scientific">Levilactobacillus tangyuanensis</name>
    <dbReference type="NCBI Taxonomy" id="2486021"/>
    <lineage>
        <taxon>Bacteria</taxon>
        <taxon>Bacillati</taxon>
        <taxon>Bacillota</taxon>
        <taxon>Bacilli</taxon>
        <taxon>Lactobacillales</taxon>
        <taxon>Lactobacillaceae</taxon>
        <taxon>Levilactobacillus</taxon>
    </lineage>
</organism>
<dbReference type="Proteomes" id="UP001596191">
    <property type="component" value="Unassembled WGS sequence"/>
</dbReference>
<evidence type="ECO:0000313" key="11">
    <source>
        <dbReference type="Proteomes" id="UP001596191"/>
    </source>
</evidence>
<dbReference type="InterPro" id="IPR050187">
    <property type="entry name" value="Lipid_Phosphate_FormReg"/>
</dbReference>
<reference evidence="11" key="1">
    <citation type="journal article" date="2019" name="Int. J. Syst. Evol. Microbiol.">
        <title>The Global Catalogue of Microorganisms (GCM) 10K type strain sequencing project: providing services to taxonomists for standard genome sequencing and annotation.</title>
        <authorList>
            <consortium name="The Broad Institute Genomics Platform"/>
            <consortium name="The Broad Institute Genome Sequencing Center for Infectious Disease"/>
            <person name="Wu L."/>
            <person name="Ma J."/>
        </authorList>
    </citation>
    <scope>NUCLEOTIDE SEQUENCE [LARGE SCALE GENOMIC DNA]</scope>
    <source>
        <strain evidence="11">CCM 8907</strain>
    </source>
</reference>
<evidence type="ECO:0000256" key="7">
    <source>
        <dbReference type="ARBA" id="ARBA00023209"/>
    </source>
</evidence>
<feature type="domain" description="DAGKc" evidence="9">
    <location>
        <begin position="5"/>
        <end position="145"/>
    </location>
</feature>
<evidence type="ECO:0000256" key="4">
    <source>
        <dbReference type="ARBA" id="ARBA00022741"/>
    </source>
</evidence>
<dbReference type="Pfam" id="PF19279">
    <property type="entry name" value="YegS_C"/>
    <property type="match status" value="1"/>
</dbReference>
<dbReference type="PANTHER" id="PTHR12358">
    <property type="entry name" value="SPHINGOSINE KINASE"/>
    <property type="match status" value="1"/>
</dbReference>
<dbReference type="InterPro" id="IPR017438">
    <property type="entry name" value="ATP-NAD_kinase_N"/>
</dbReference>
<keyword evidence="5 10" id="KW-0418">Kinase</keyword>
<dbReference type="InterPro" id="IPR005218">
    <property type="entry name" value="Diacylglycerol/lipid_kinase"/>
</dbReference>
<dbReference type="PROSITE" id="PS50146">
    <property type="entry name" value="DAGK"/>
    <property type="match status" value="1"/>
</dbReference>
<keyword evidence="7" id="KW-0594">Phospholipid biosynthesis</keyword>
<evidence type="ECO:0000256" key="1">
    <source>
        <dbReference type="ARBA" id="ARBA00001946"/>
    </source>
</evidence>
<dbReference type="InterPro" id="IPR045540">
    <property type="entry name" value="YegS/DAGK_C"/>
</dbReference>
<gene>
    <name evidence="10" type="ORF">ACFQET_03710</name>
</gene>